<accession>A0A6M0SR51</accession>
<organism evidence="1 2">
    <name type="scientific">Clostridium botulinum</name>
    <dbReference type="NCBI Taxonomy" id="1491"/>
    <lineage>
        <taxon>Bacteria</taxon>
        <taxon>Bacillati</taxon>
        <taxon>Bacillota</taxon>
        <taxon>Clostridia</taxon>
        <taxon>Eubacteriales</taxon>
        <taxon>Clostridiaceae</taxon>
        <taxon>Clostridium</taxon>
    </lineage>
</organism>
<evidence type="ECO:0000313" key="2">
    <source>
        <dbReference type="Proteomes" id="UP000472355"/>
    </source>
</evidence>
<dbReference type="AlphaFoldDB" id="A0A6M0SR51"/>
<reference evidence="1 2" key="1">
    <citation type="submission" date="2019-02" db="EMBL/GenBank/DDBJ databases">
        <title>Genome sequencing of Clostridium botulinum clinical isolates.</title>
        <authorList>
            <person name="Brunt J."/>
            <person name="Van Vliet A.H.M."/>
            <person name="Stringer S.C."/>
            <person name="Grant K.A."/>
            <person name="Carter A.C."/>
            <person name="Peck M.W."/>
        </authorList>
    </citation>
    <scope>NUCLEOTIDE SEQUENCE [LARGE SCALE GENOMIC DNA]</scope>
    <source>
        <strain evidence="1 2">H113700579</strain>
    </source>
</reference>
<dbReference type="GO" id="GO:0004061">
    <property type="term" value="F:arylformamidase activity"/>
    <property type="evidence" value="ECO:0007669"/>
    <property type="project" value="InterPro"/>
</dbReference>
<gene>
    <name evidence="1" type="ORF">EXM65_13050</name>
</gene>
<dbReference type="PANTHER" id="PTHR31118:SF12">
    <property type="entry name" value="CYCLASE-LIKE PROTEIN 2"/>
    <property type="match status" value="1"/>
</dbReference>
<dbReference type="Gene3D" id="3.50.30.50">
    <property type="entry name" value="Putative cyclase"/>
    <property type="match status" value="1"/>
</dbReference>
<dbReference type="InterPro" id="IPR037175">
    <property type="entry name" value="KFase_sf"/>
</dbReference>
<dbReference type="GO" id="GO:0019441">
    <property type="term" value="P:L-tryptophan catabolic process to kynurenine"/>
    <property type="evidence" value="ECO:0007669"/>
    <property type="project" value="InterPro"/>
</dbReference>
<dbReference type="Proteomes" id="UP000472355">
    <property type="component" value="Unassembled WGS sequence"/>
</dbReference>
<name>A0A6M0SR51_CLOBO</name>
<sequence length="270" mass="30668">MCNLIDLSLPMKKNAGEIAKYTIKQIDHKKGGNIFGKKFNLNRKGADLSKKSSLLKKRSLKSSDFPDEEFLNLDIITASTHTGTHIDAPFHYGSHCEGKLAMTIDEVPIEWFFGDGVLLDMPFKKPGEYINKEDILFAIEHISYDIKPYDIVLIKTGADKYWGTKEYLTKYPGMSRESIKVLTDLGVKVIGIDSYGFDRPFSYMINDYIENGDKEQLFQAHFFGREKCYCQIERLTNLDKLSKPYGFKVACFPIKITGSGAAWSRVVAIE</sequence>
<dbReference type="SUPFAM" id="SSF102198">
    <property type="entry name" value="Putative cyclase"/>
    <property type="match status" value="1"/>
</dbReference>
<protein>
    <submittedName>
        <fullName evidence="1">Cyclase family protein</fullName>
    </submittedName>
</protein>
<dbReference type="Pfam" id="PF04199">
    <property type="entry name" value="Cyclase"/>
    <property type="match status" value="1"/>
</dbReference>
<comment type="caution">
    <text evidence="1">The sequence shown here is derived from an EMBL/GenBank/DDBJ whole genome shotgun (WGS) entry which is preliminary data.</text>
</comment>
<evidence type="ECO:0000313" key="1">
    <source>
        <dbReference type="EMBL" id="NFA43478.1"/>
    </source>
</evidence>
<dbReference type="PANTHER" id="PTHR31118">
    <property type="entry name" value="CYCLASE-LIKE PROTEIN 2"/>
    <property type="match status" value="1"/>
</dbReference>
<proteinExistence type="predicted"/>
<dbReference type="InterPro" id="IPR007325">
    <property type="entry name" value="KFase/CYL"/>
</dbReference>
<dbReference type="EMBL" id="SGKU01000039">
    <property type="protein sequence ID" value="NFA43478.1"/>
    <property type="molecule type" value="Genomic_DNA"/>
</dbReference>